<evidence type="ECO:0000313" key="1">
    <source>
        <dbReference type="EMBL" id="TDV56342.1"/>
    </source>
</evidence>
<dbReference type="Proteomes" id="UP000294927">
    <property type="component" value="Unassembled WGS sequence"/>
</dbReference>
<gene>
    <name evidence="1" type="ORF">CLV71_102409</name>
</gene>
<evidence type="ECO:0000313" key="2">
    <source>
        <dbReference type="Proteomes" id="UP000294927"/>
    </source>
</evidence>
<protein>
    <submittedName>
        <fullName evidence="1">Uncharacterized protein</fullName>
    </submittedName>
</protein>
<name>A0A4R7W1Q0_9PSEU</name>
<keyword evidence="2" id="KW-1185">Reference proteome</keyword>
<reference evidence="1 2" key="1">
    <citation type="submission" date="2019-03" db="EMBL/GenBank/DDBJ databases">
        <title>Genomic Encyclopedia of Archaeal and Bacterial Type Strains, Phase II (KMG-II): from individual species to whole genera.</title>
        <authorList>
            <person name="Goeker M."/>
        </authorList>
    </citation>
    <scope>NUCLEOTIDE SEQUENCE [LARGE SCALE GENOMIC DNA]</scope>
    <source>
        <strain evidence="1 2">DSM 45499</strain>
    </source>
</reference>
<dbReference type="AlphaFoldDB" id="A0A4R7W1Q0"/>
<dbReference type="EMBL" id="SOCP01000002">
    <property type="protein sequence ID" value="TDV56342.1"/>
    <property type="molecule type" value="Genomic_DNA"/>
</dbReference>
<accession>A0A4R7W1Q0</accession>
<organism evidence="1 2">
    <name type="scientific">Actinophytocola oryzae</name>
    <dbReference type="NCBI Taxonomy" id="502181"/>
    <lineage>
        <taxon>Bacteria</taxon>
        <taxon>Bacillati</taxon>
        <taxon>Actinomycetota</taxon>
        <taxon>Actinomycetes</taxon>
        <taxon>Pseudonocardiales</taxon>
        <taxon>Pseudonocardiaceae</taxon>
    </lineage>
</organism>
<dbReference type="OrthoDB" id="5240640at2"/>
<dbReference type="RefSeq" id="WP_133901593.1">
    <property type="nucleotide sequence ID" value="NZ_SOCP01000002.1"/>
</dbReference>
<proteinExistence type="predicted"/>
<comment type="caution">
    <text evidence="1">The sequence shown here is derived from an EMBL/GenBank/DDBJ whole genome shotgun (WGS) entry which is preliminary data.</text>
</comment>
<sequence>MELPPLPHTIRSDPDEDVATVSAWLTDLGVGDGHPVIPPTTVRVESMLGAWDPDEQLGILAPLRRPVTVGDVAVCAVLAGCRPSAMPVLVAAVRAVQEDRFNLLGLTTTTGNAAIAVVLHGDAVAAAGVNAGQNHLGPGPFANGPIGRALATVVRVVGAAVPGKIDVAISGQPAKFGLCFGELPASPGWPHLGEERGGDLTVMGICGTVEVVDAASQAVTDLLDTLAAALLLPVAAGHDGRTLGSGEPVVVVPPEWVGRLRDAGWDKRRVREHLFEKARVPTANLAYGLRSRTTTDMLPAALAADDITLLVAGGPGTKATLMPTWSTSRTVTARLP</sequence>